<dbReference type="FunFam" id="3.40.640.10:FF:000224">
    <property type="entry name" value="Probable glycine dehydrogenase (decarboxylating) subunit 2"/>
    <property type="match status" value="1"/>
</dbReference>
<keyword evidence="3 5" id="KW-0560">Oxidoreductase</keyword>
<name>A0A933GM19_UNCTE</name>
<dbReference type="SUPFAM" id="SSF53383">
    <property type="entry name" value="PLP-dependent transferases"/>
    <property type="match status" value="1"/>
</dbReference>
<dbReference type="Gene3D" id="6.20.440.10">
    <property type="match status" value="1"/>
</dbReference>
<evidence type="ECO:0000259" key="4">
    <source>
        <dbReference type="Pfam" id="PF02347"/>
    </source>
</evidence>
<feature type="domain" description="Glycine cleavage system P-protein N-terminal" evidence="4">
    <location>
        <begin position="43"/>
        <end position="322"/>
    </location>
</feature>
<dbReference type="InterPro" id="IPR020581">
    <property type="entry name" value="GDC_P"/>
</dbReference>
<dbReference type="GO" id="GO:0019464">
    <property type="term" value="P:glycine decarboxylation via glycine cleavage system"/>
    <property type="evidence" value="ECO:0007669"/>
    <property type="project" value="TreeGrafter"/>
</dbReference>
<protein>
    <submittedName>
        <fullName evidence="5">Aminomethyl-transferring glycine dehydrogenase subunit GcvPB</fullName>
        <ecNumber evidence="5">1.4.4.2</ecNumber>
    </submittedName>
</protein>
<organism evidence="5 6">
    <name type="scientific">Tectimicrobiota bacterium</name>
    <dbReference type="NCBI Taxonomy" id="2528274"/>
    <lineage>
        <taxon>Bacteria</taxon>
        <taxon>Pseudomonadati</taxon>
        <taxon>Nitrospinota/Tectimicrobiota group</taxon>
        <taxon>Candidatus Tectimicrobiota</taxon>
    </lineage>
</organism>
<accession>A0A933GM19</accession>
<dbReference type="AlphaFoldDB" id="A0A933GM19"/>
<dbReference type="GO" id="GO:0005829">
    <property type="term" value="C:cytosol"/>
    <property type="evidence" value="ECO:0007669"/>
    <property type="project" value="TreeGrafter"/>
</dbReference>
<reference evidence="5" key="1">
    <citation type="submission" date="2020-07" db="EMBL/GenBank/DDBJ databases">
        <title>Huge and variable diversity of episymbiotic CPR bacteria and DPANN archaea in groundwater ecosystems.</title>
        <authorList>
            <person name="He C.Y."/>
            <person name="Keren R."/>
            <person name="Whittaker M."/>
            <person name="Farag I.F."/>
            <person name="Doudna J."/>
            <person name="Cate J.H.D."/>
            <person name="Banfield J.F."/>
        </authorList>
    </citation>
    <scope>NUCLEOTIDE SEQUENCE</scope>
    <source>
        <strain evidence="5">NC_groundwater_1482_Ag_S-0.65um_47_24</strain>
    </source>
</reference>
<dbReference type="Gene3D" id="3.40.640.10">
    <property type="entry name" value="Type I PLP-dependent aspartate aminotransferase-like (Major domain)"/>
    <property type="match status" value="1"/>
</dbReference>
<feature type="non-terminal residue" evidence="5">
    <location>
        <position position="376"/>
    </location>
</feature>
<proteinExistence type="predicted"/>
<dbReference type="Proteomes" id="UP000772181">
    <property type="component" value="Unassembled WGS sequence"/>
</dbReference>
<evidence type="ECO:0000256" key="3">
    <source>
        <dbReference type="ARBA" id="ARBA00023002"/>
    </source>
</evidence>
<dbReference type="PANTHER" id="PTHR11773">
    <property type="entry name" value="GLYCINE DEHYDROGENASE, DECARBOXYLATING"/>
    <property type="match status" value="1"/>
</dbReference>
<evidence type="ECO:0000256" key="2">
    <source>
        <dbReference type="ARBA" id="ARBA00022898"/>
    </source>
</evidence>
<comment type="function">
    <text evidence="1">The glycine cleavage system catalyzes the degradation of glycine. The P protein binds the alpha-amino group of glycine through its pyridoxal phosphate cofactor; CO(2) is released and the remaining methylamine moiety is then transferred to the lipoamide cofactor of the H protein.</text>
</comment>
<dbReference type="Pfam" id="PF02347">
    <property type="entry name" value="GDC-P"/>
    <property type="match status" value="1"/>
</dbReference>
<dbReference type="InterPro" id="IPR015424">
    <property type="entry name" value="PyrdxlP-dep_Trfase"/>
</dbReference>
<dbReference type="PANTHER" id="PTHR11773:SF1">
    <property type="entry name" value="GLYCINE DEHYDROGENASE (DECARBOXYLATING), MITOCHONDRIAL"/>
    <property type="match status" value="1"/>
</dbReference>
<dbReference type="InterPro" id="IPR015421">
    <property type="entry name" value="PyrdxlP-dep_Trfase_major"/>
</dbReference>
<evidence type="ECO:0000313" key="5">
    <source>
        <dbReference type="EMBL" id="MBI4595615.1"/>
    </source>
</evidence>
<evidence type="ECO:0000256" key="1">
    <source>
        <dbReference type="ARBA" id="ARBA00003788"/>
    </source>
</evidence>
<dbReference type="EC" id="1.4.4.2" evidence="5"/>
<evidence type="ECO:0000313" key="6">
    <source>
        <dbReference type="Proteomes" id="UP000772181"/>
    </source>
</evidence>
<keyword evidence="2" id="KW-0663">Pyridoxal phosphate</keyword>
<dbReference type="NCBIfam" id="NF003346">
    <property type="entry name" value="PRK04366.1"/>
    <property type="match status" value="1"/>
</dbReference>
<dbReference type="GO" id="GO:0016594">
    <property type="term" value="F:glycine binding"/>
    <property type="evidence" value="ECO:0007669"/>
    <property type="project" value="TreeGrafter"/>
</dbReference>
<dbReference type="GO" id="GO:0005960">
    <property type="term" value="C:glycine cleavage complex"/>
    <property type="evidence" value="ECO:0007669"/>
    <property type="project" value="TreeGrafter"/>
</dbReference>
<dbReference type="InterPro" id="IPR049315">
    <property type="entry name" value="GDC-P_N"/>
</dbReference>
<sequence>MNNKASNNKKQEIIVEPLIFELGSPGRTGVLLPEIDVPCTDIETLIPKALIRQDGLGEMPELSQPEVVRHFTKLSKMNYGVDQGFYPLGSCTMKYNPKINEDVAKMAGFAKTHPYQRDELAQGLLQVLWQLGRYLAEIGGVDDVSLHPAAGAQGELTGLLIMRAFHEGRGEDRGKILLPDSAHGTNPASSSLAGYDVVEVHSDSRGCLNPKSVTEVMDEQVAGLMITLPNTLGLFEEDIGQIIEVVHKKGGLVYCDGANLNAMLGLIRPGNLGVDILHYNLHKTFSTPHGGGGPGAGPVGVKKELAQYLPIPIIEKCHDREEFFLNYNRPKSIGKVRAFLGNVGVLIRAYVYIRSLGPEGLKRMAEMAIINANYLK</sequence>
<dbReference type="GO" id="GO:0030170">
    <property type="term" value="F:pyridoxal phosphate binding"/>
    <property type="evidence" value="ECO:0007669"/>
    <property type="project" value="TreeGrafter"/>
</dbReference>
<dbReference type="EMBL" id="JACQWF010000204">
    <property type="protein sequence ID" value="MBI4595615.1"/>
    <property type="molecule type" value="Genomic_DNA"/>
</dbReference>
<dbReference type="GO" id="GO:0004375">
    <property type="term" value="F:glycine dehydrogenase (decarboxylating) activity"/>
    <property type="evidence" value="ECO:0007669"/>
    <property type="project" value="UniProtKB-EC"/>
</dbReference>
<comment type="caution">
    <text evidence="5">The sequence shown here is derived from an EMBL/GenBank/DDBJ whole genome shotgun (WGS) entry which is preliminary data.</text>
</comment>
<gene>
    <name evidence="5" type="primary">gcvPB</name>
    <name evidence="5" type="ORF">HY730_04460</name>
</gene>